<dbReference type="GeneID" id="26250077"/>
<reference evidence="1 2" key="1">
    <citation type="journal article" date="2013" name="PLoS Genet.">
        <title>Comparative genome structure, secondary metabolite, and effector coding capacity across Cochliobolus pathogens.</title>
        <authorList>
            <person name="Condon B.J."/>
            <person name="Leng Y."/>
            <person name="Wu D."/>
            <person name="Bushley K.E."/>
            <person name="Ohm R.A."/>
            <person name="Otillar R."/>
            <person name="Martin J."/>
            <person name="Schackwitz W."/>
            <person name="Grimwood J."/>
            <person name="MohdZainudin N."/>
            <person name="Xue C."/>
            <person name="Wang R."/>
            <person name="Manning V.A."/>
            <person name="Dhillon B."/>
            <person name="Tu Z.J."/>
            <person name="Steffenson B.J."/>
            <person name="Salamov A."/>
            <person name="Sun H."/>
            <person name="Lowry S."/>
            <person name="LaButti K."/>
            <person name="Han J."/>
            <person name="Copeland A."/>
            <person name="Lindquist E."/>
            <person name="Barry K."/>
            <person name="Schmutz J."/>
            <person name="Baker S.E."/>
            <person name="Ciuffetti L.M."/>
            <person name="Grigoriev I.V."/>
            <person name="Zhong S."/>
            <person name="Turgeon B.G."/>
        </authorList>
    </citation>
    <scope>NUCLEOTIDE SEQUENCE [LARGE SCALE GENOMIC DNA]</scope>
    <source>
        <strain evidence="1 2">FI3</strain>
    </source>
</reference>
<sequence length="83" mass="9247">IASFNRPLKKIHDDIQRWIADRFDRLEAGSDGTGLIDLSAILRMGEYALVSNADALNIYLAGIDIITVDVSESRLNSDTILWL</sequence>
<evidence type="ECO:0000313" key="1">
    <source>
        <dbReference type="EMBL" id="EUN22205.1"/>
    </source>
</evidence>
<name>W7E8F8_BIPV3</name>
<organism evidence="1 2">
    <name type="scientific">Bipolaris victoriae (strain FI3)</name>
    <name type="common">Victoria blight of oats agent</name>
    <name type="synonym">Cochliobolus victoriae</name>
    <dbReference type="NCBI Taxonomy" id="930091"/>
    <lineage>
        <taxon>Eukaryota</taxon>
        <taxon>Fungi</taxon>
        <taxon>Dikarya</taxon>
        <taxon>Ascomycota</taxon>
        <taxon>Pezizomycotina</taxon>
        <taxon>Dothideomycetes</taxon>
        <taxon>Pleosporomycetidae</taxon>
        <taxon>Pleosporales</taxon>
        <taxon>Pleosporineae</taxon>
        <taxon>Pleosporaceae</taxon>
        <taxon>Bipolaris</taxon>
    </lineage>
</organism>
<keyword evidence="2" id="KW-1185">Reference proteome</keyword>
<gene>
    <name evidence="1" type="ORF">COCVIDRAFT_111935</name>
</gene>
<dbReference type="HOGENOM" id="CLU_2549055_0_0_1"/>
<dbReference type="RefSeq" id="XP_014551785.1">
    <property type="nucleotide sequence ID" value="XM_014696299.1"/>
</dbReference>
<dbReference type="Proteomes" id="UP000054337">
    <property type="component" value="Unassembled WGS sequence"/>
</dbReference>
<dbReference type="EMBL" id="KI968818">
    <property type="protein sequence ID" value="EUN22205.1"/>
    <property type="molecule type" value="Genomic_DNA"/>
</dbReference>
<dbReference type="AlphaFoldDB" id="W7E8F8"/>
<accession>W7E8F8</accession>
<feature type="non-terminal residue" evidence="1">
    <location>
        <position position="1"/>
    </location>
</feature>
<proteinExistence type="predicted"/>
<protein>
    <submittedName>
        <fullName evidence="1">Uncharacterized protein</fullName>
    </submittedName>
</protein>
<evidence type="ECO:0000313" key="2">
    <source>
        <dbReference type="Proteomes" id="UP000054337"/>
    </source>
</evidence>